<dbReference type="AlphaFoldDB" id="A0A1I6QMP6"/>
<feature type="transmembrane region" description="Helical" evidence="2">
    <location>
        <begin position="7"/>
        <end position="27"/>
    </location>
</feature>
<evidence type="ECO:0000256" key="2">
    <source>
        <dbReference type="SAM" id="Phobius"/>
    </source>
</evidence>
<feature type="compositionally biased region" description="Polar residues" evidence="1">
    <location>
        <begin position="37"/>
        <end position="48"/>
    </location>
</feature>
<dbReference type="SUPFAM" id="SSF88713">
    <property type="entry name" value="Glycoside hydrolase/deacetylase"/>
    <property type="match status" value="1"/>
</dbReference>
<dbReference type="CDD" id="cd10955">
    <property type="entry name" value="CE4_BH0857_like"/>
    <property type="match status" value="1"/>
</dbReference>
<evidence type="ECO:0000256" key="1">
    <source>
        <dbReference type="SAM" id="MobiDB-lite"/>
    </source>
</evidence>
<dbReference type="Gene3D" id="3.20.20.370">
    <property type="entry name" value="Glycoside hydrolase/deacetylase"/>
    <property type="match status" value="1"/>
</dbReference>
<evidence type="ECO:0000313" key="5">
    <source>
        <dbReference type="Proteomes" id="UP000198660"/>
    </source>
</evidence>
<name>A0A1I6QMP6_9BACL</name>
<evidence type="ECO:0000259" key="3">
    <source>
        <dbReference type="PROSITE" id="PS51677"/>
    </source>
</evidence>
<gene>
    <name evidence="4" type="ORF">SAMN05444972_103246</name>
</gene>
<organism evidence="4 5">
    <name type="scientific">Marininema halotolerans</name>
    <dbReference type="NCBI Taxonomy" id="1155944"/>
    <lineage>
        <taxon>Bacteria</taxon>
        <taxon>Bacillati</taxon>
        <taxon>Bacillota</taxon>
        <taxon>Bacilli</taxon>
        <taxon>Bacillales</taxon>
        <taxon>Thermoactinomycetaceae</taxon>
        <taxon>Marininema</taxon>
    </lineage>
</organism>
<keyword evidence="5" id="KW-1185">Reference proteome</keyword>
<dbReference type="InterPro" id="IPR050248">
    <property type="entry name" value="Polysacc_deacetylase_ArnD"/>
</dbReference>
<dbReference type="PANTHER" id="PTHR10587:SF134">
    <property type="entry name" value="SECRETED PROTEIN"/>
    <property type="match status" value="1"/>
</dbReference>
<dbReference type="GO" id="GO:0016810">
    <property type="term" value="F:hydrolase activity, acting on carbon-nitrogen (but not peptide) bonds"/>
    <property type="evidence" value="ECO:0007669"/>
    <property type="project" value="InterPro"/>
</dbReference>
<dbReference type="GO" id="GO:0005975">
    <property type="term" value="P:carbohydrate metabolic process"/>
    <property type="evidence" value="ECO:0007669"/>
    <property type="project" value="InterPro"/>
</dbReference>
<dbReference type="InterPro" id="IPR011330">
    <property type="entry name" value="Glyco_hydro/deAcase_b/a-brl"/>
</dbReference>
<reference evidence="5" key="1">
    <citation type="submission" date="2016-10" db="EMBL/GenBank/DDBJ databases">
        <authorList>
            <person name="Varghese N."/>
            <person name="Submissions S."/>
        </authorList>
    </citation>
    <scope>NUCLEOTIDE SEQUENCE [LARGE SCALE GENOMIC DNA]</scope>
    <source>
        <strain evidence="5">DSM 45789</strain>
    </source>
</reference>
<protein>
    <submittedName>
        <fullName evidence="4">Peptidoglycan/xylan/chitin deacetylase, PgdA/CDA1 family</fullName>
    </submittedName>
</protein>
<feature type="region of interest" description="Disordered" evidence="1">
    <location>
        <begin position="35"/>
        <end position="64"/>
    </location>
</feature>
<dbReference type="InterPro" id="IPR002509">
    <property type="entry name" value="NODB_dom"/>
</dbReference>
<dbReference type="RefSeq" id="WP_245838652.1">
    <property type="nucleotide sequence ID" value="NZ_FPAA01000003.1"/>
</dbReference>
<dbReference type="PANTHER" id="PTHR10587">
    <property type="entry name" value="GLYCOSYL TRANSFERASE-RELATED"/>
    <property type="match status" value="1"/>
</dbReference>
<feature type="domain" description="NodB homology" evidence="3">
    <location>
        <begin position="100"/>
        <end position="293"/>
    </location>
</feature>
<dbReference type="Proteomes" id="UP000198660">
    <property type="component" value="Unassembled WGS sequence"/>
</dbReference>
<keyword evidence="2" id="KW-1133">Transmembrane helix</keyword>
<proteinExistence type="predicted"/>
<dbReference type="Pfam" id="PF01522">
    <property type="entry name" value="Polysacc_deac_1"/>
    <property type="match status" value="1"/>
</dbReference>
<evidence type="ECO:0000313" key="4">
    <source>
        <dbReference type="EMBL" id="SFS53598.1"/>
    </source>
</evidence>
<dbReference type="PROSITE" id="PS51677">
    <property type="entry name" value="NODB"/>
    <property type="match status" value="1"/>
</dbReference>
<accession>A0A1I6QMP6</accession>
<keyword evidence="2" id="KW-0472">Membrane</keyword>
<keyword evidence="2" id="KW-0812">Transmembrane</keyword>
<dbReference type="EMBL" id="FPAA01000003">
    <property type="protein sequence ID" value="SFS53598.1"/>
    <property type="molecule type" value="Genomic_DNA"/>
</dbReference>
<sequence>MRKRVKWIGMLVIVTLLMIGGIVYGLIPYSPIPDPQPKSSRMTSQQKQNKVKDKEMPSSPSMHLSQERVNHVLKKYEDRTPTYWGEKVPGVRLRLPTKERVMALTFDACGGAKGSQVDEGLLRYLASEKIPATLFINSRWIDANPKRFRQLAKNPLFEIANHGTEHRPLSVNGRSIYGIKGTKSLKDALDEIVTNQRKIASITGKMPRYFRSGTAYYDDVTVAAAKELGIEVVNFNILGDAGATYNRLQVKEALFHARPGSIVIGHMNHPEGETAEGIRDAVPLLRKKGYRFVKIEDIEKHSEKVH</sequence>